<dbReference type="AlphaFoldDB" id="A0AA88PAG3"/>
<evidence type="ECO:0000313" key="3">
    <source>
        <dbReference type="Proteomes" id="UP001187343"/>
    </source>
</evidence>
<protein>
    <submittedName>
        <fullName evidence="2">Uncharacterized protein</fullName>
    </submittedName>
</protein>
<dbReference type="Proteomes" id="UP001187343">
    <property type="component" value="Unassembled WGS sequence"/>
</dbReference>
<sequence length="227" mass="25001">MRCLETPALATDDSTLCQLLHHPYHPPGKALCPALAAYTPSLLPPTLRTYNETEQALPEPRSQPWLTIARALEPSWTSQEIQQLIIPSDVTSSQARVSVNRFQMEMEFSHCGMVSYSLSTWPEPHVVRAVRYGAQRKVVERPVPAHKMIREAGAGMGRTAEWTSGGRADMSAQQKMNWSNEPSGSPQPNPNPFPIAHHLLIIPIHGLIVPQGSGLLMFSQSTQPPGS</sequence>
<comment type="caution">
    <text evidence="2">The sequence shown here is derived from an EMBL/GenBank/DDBJ whole genome shotgun (WGS) entry which is preliminary data.</text>
</comment>
<feature type="compositionally biased region" description="Polar residues" evidence="1">
    <location>
        <begin position="171"/>
        <end position="184"/>
    </location>
</feature>
<gene>
    <name evidence="2" type="ORF">Q8A67_019719</name>
</gene>
<keyword evidence="3" id="KW-1185">Reference proteome</keyword>
<name>A0AA88PAG3_9TELE</name>
<dbReference type="EMBL" id="JAUYZG010000019">
    <property type="protein sequence ID" value="KAK2878928.1"/>
    <property type="molecule type" value="Genomic_DNA"/>
</dbReference>
<evidence type="ECO:0000313" key="2">
    <source>
        <dbReference type="EMBL" id="KAK2878928.1"/>
    </source>
</evidence>
<evidence type="ECO:0000256" key="1">
    <source>
        <dbReference type="SAM" id="MobiDB-lite"/>
    </source>
</evidence>
<feature type="region of interest" description="Disordered" evidence="1">
    <location>
        <begin position="157"/>
        <end position="192"/>
    </location>
</feature>
<proteinExistence type="predicted"/>
<organism evidence="2 3">
    <name type="scientific">Cirrhinus molitorella</name>
    <name type="common">mud carp</name>
    <dbReference type="NCBI Taxonomy" id="172907"/>
    <lineage>
        <taxon>Eukaryota</taxon>
        <taxon>Metazoa</taxon>
        <taxon>Chordata</taxon>
        <taxon>Craniata</taxon>
        <taxon>Vertebrata</taxon>
        <taxon>Euteleostomi</taxon>
        <taxon>Actinopterygii</taxon>
        <taxon>Neopterygii</taxon>
        <taxon>Teleostei</taxon>
        <taxon>Ostariophysi</taxon>
        <taxon>Cypriniformes</taxon>
        <taxon>Cyprinidae</taxon>
        <taxon>Labeoninae</taxon>
        <taxon>Labeonini</taxon>
        <taxon>Cirrhinus</taxon>
    </lineage>
</organism>
<accession>A0AA88PAG3</accession>
<reference evidence="2" key="1">
    <citation type="submission" date="2023-08" db="EMBL/GenBank/DDBJ databases">
        <title>Chromosome-level Genome Assembly of mud carp (Cirrhinus molitorella).</title>
        <authorList>
            <person name="Liu H."/>
        </authorList>
    </citation>
    <scope>NUCLEOTIDE SEQUENCE</scope>
    <source>
        <strain evidence="2">Prfri</strain>
        <tissue evidence="2">Muscle</tissue>
    </source>
</reference>